<feature type="compositionally biased region" description="Polar residues" evidence="1">
    <location>
        <begin position="18"/>
        <end position="35"/>
    </location>
</feature>
<dbReference type="PANTHER" id="PTHR44376">
    <property type="entry name" value="TRANSCRIPTIONAL REGULATOR OF FILAMENTOUS GROWTH FLO8"/>
    <property type="match status" value="1"/>
</dbReference>
<keyword evidence="3" id="KW-1185">Reference proteome</keyword>
<feature type="region of interest" description="Disordered" evidence="1">
    <location>
        <begin position="149"/>
        <end position="209"/>
    </location>
</feature>
<feature type="compositionally biased region" description="Polar residues" evidence="1">
    <location>
        <begin position="173"/>
        <end position="183"/>
    </location>
</feature>
<feature type="compositionally biased region" description="Polar residues" evidence="1">
    <location>
        <begin position="433"/>
        <end position="445"/>
    </location>
</feature>
<feature type="compositionally biased region" description="Polar residues" evidence="1">
    <location>
        <begin position="977"/>
        <end position="987"/>
    </location>
</feature>
<dbReference type="Proteomes" id="UP000620104">
    <property type="component" value="Unassembled WGS sequence"/>
</dbReference>
<feature type="compositionally biased region" description="Polar residues" evidence="1">
    <location>
        <begin position="241"/>
        <end position="250"/>
    </location>
</feature>
<reference evidence="2" key="1">
    <citation type="submission" date="2020-07" db="EMBL/GenBank/DDBJ databases">
        <title>Draft Genome Sequence of a Deep-Sea Yeast, Naganishia (Cryptococcus) liquefaciens strain N6.</title>
        <authorList>
            <person name="Han Y.W."/>
            <person name="Kajitani R."/>
            <person name="Morimoto H."/>
            <person name="Parhat M."/>
            <person name="Tsubouchi H."/>
            <person name="Bakenova O."/>
            <person name="Ogata M."/>
            <person name="Argunhan B."/>
            <person name="Aoki R."/>
            <person name="Kajiwara S."/>
            <person name="Itoh T."/>
            <person name="Iwasaki H."/>
        </authorList>
    </citation>
    <scope>NUCLEOTIDE SEQUENCE</scope>
    <source>
        <strain evidence="2">N6</strain>
    </source>
</reference>
<feature type="compositionally biased region" description="Polar residues" evidence="1">
    <location>
        <begin position="149"/>
        <end position="164"/>
    </location>
</feature>
<sequence length="1047" mass="111259">MAEAHSMPYAQAGMTSTVQFRPQQSPAQMTPQTGIPQVIRPGQMYGVPTGLPPGMEGQWIQQQIAAGNYRTAGQDAGMGPPGQAGSYVMRSFPQGWNPGQAAAGTGQPNHSDMMPQFTPNQSAQGNAVLNVGPTNQGQQAVLRALGNQPMSYSIQGPPGNSSQIMVGHPVSAGPSQSGPVGQNDTRRVESAPPQPIPPSNQSGGPNLQALNQAQGYPQIQGTPRTLAGHAINQADLQTNQPVNQQGSASTPRPDAQPAVRTPASSQPSGGNWDGEVMLHLYIHDYLMKRQFFEAASALRNEAGLGEQLVVPIDCRQGLLYEWWAVFWDVFSTGNGKPQPSPEAIQFMNAQLRQRLAQHHQMGLPQGITSQMAAQQNALRSGPPGAVDASALARQQLMHKQMQQQNQQQQQLQQQQPVHHVLGNPGNQARADGQPQSAAPNNAPTRMRSVTPQISVQMANSSPFQAGNATNAQRAHLAAQAAHAHQQHLQGQMIQQVRPLPSQAQAAAQSHATMFQTVASNLGIANCHPQVLNNALWATGLANRHPESWNDAEKSRVIGSYNVLIEQMRKEEGQKMQRVFGDPNGLGFPRPQSMVPASPSVSSQTNANPAPNRMNGLSQMTPQQQQMHLQQISHNTRSAEEESGDSPPNKRPRRNSGSAAASPFSLASETPQNHATPHPQQTPVSTTMSLNHQMAMQAQAQQLSASQAQAQAQAQAQTAYMQNIHQQQQTQHHQQQQILQRQQMMQQLHGGGPSPSDVRAYQQRIAEQQRQSMRAVAANSQGPSQQYNQANSPLPQTSETEGKGGPATPAFEAHVNNTPGANQLSLHPLQRAQSSKSVSKLASNTQHSPSMAEFATPLSGAPDQAGSAANGETKPMSPQQASGPGSGSNERDTATARVPGEQSASTAMIERPPAAMAEPTRPPMALPAPPTPKTAGPALPSPPKVQQGESGNPSEQAGESNPGNGGASHPPNQLDPGANQTAPPNQVQGDAGVDFSHLLGNDLFNSMNGAEDGAEYDINFANFGMDGDIFEIYMNDGYEGGPQAGDGS</sequence>
<feature type="compositionally biased region" description="Polar residues" evidence="1">
    <location>
        <begin position="598"/>
        <end position="608"/>
    </location>
</feature>
<dbReference type="AlphaFoldDB" id="A0A8H3TNH1"/>
<feature type="compositionally biased region" description="Polar residues" evidence="1">
    <location>
        <begin position="946"/>
        <end position="961"/>
    </location>
</feature>
<dbReference type="PANTHER" id="PTHR44376:SF5">
    <property type="entry name" value="TRANSCRIPTIONAL COREPRESSOR LEUNIG ISOFORM X1"/>
    <property type="match status" value="1"/>
</dbReference>
<feature type="compositionally biased region" description="Polar residues" evidence="1">
    <location>
        <begin position="814"/>
        <end position="848"/>
    </location>
</feature>
<feature type="compositionally biased region" description="Polar residues" evidence="1">
    <location>
        <begin position="764"/>
        <end position="798"/>
    </location>
</feature>
<comment type="caution">
    <text evidence="2">The sequence shown here is derived from an EMBL/GenBank/DDBJ whole genome shotgun (WGS) entry which is preliminary data.</text>
</comment>
<feature type="region of interest" description="Disordered" evidence="1">
    <location>
        <begin position="395"/>
        <end position="445"/>
    </location>
</feature>
<evidence type="ECO:0000313" key="3">
    <source>
        <dbReference type="Proteomes" id="UP000620104"/>
    </source>
</evidence>
<feature type="region of interest" description="Disordered" evidence="1">
    <location>
        <begin position="241"/>
        <end position="272"/>
    </location>
</feature>
<feature type="compositionally biased region" description="Polar residues" evidence="1">
    <location>
        <begin position="654"/>
        <end position="684"/>
    </location>
</feature>
<accession>A0A8H3TNH1</accession>
<dbReference type="InterPro" id="IPR044716">
    <property type="entry name" value="LEUNIG-like"/>
</dbReference>
<dbReference type="OrthoDB" id="5600002at2759"/>
<evidence type="ECO:0000256" key="1">
    <source>
        <dbReference type="SAM" id="MobiDB-lite"/>
    </source>
</evidence>
<feature type="compositionally biased region" description="Low complexity" evidence="1">
    <location>
        <begin position="395"/>
        <end position="415"/>
    </location>
</feature>
<dbReference type="GO" id="GO:0003714">
    <property type="term" value="F:transcription corepressor activity"/>
    <property type="evidence" value="ECO:0007669"/>
    <property type="project" value="InterPro"/>
</dbReference>
<feature type="compositionally biased region" description="Pro residues" evidence="1">
    <location>
        <begin position="919"/>
        <end position="931"/>
    </location>
</feature>
<feature type="compositionally biased region" description="Low complexity" evidence="1">
    <location>
        <begin position="618"/>
        <end position="630"/>
    </location>
</feature>
<evidence type="ECO:0000313" key="2">
    <source>
        <dbReference type="EMBL" id="GHJ84391.1"/>
    </source>
</evidence>
<gene>
    <name evidence="2" type="ORF">NliqN6_0793</name>
</gene>
<proteinExistence type="predicted"/>
<feature type="compositionally biased region" description="Polar residues" evidence="1">
    <location>
        <begin position="199"/>
        <end position="209"/>
    </location>
</feature>
<dbReference type="PROSITE" id="PS50896">
    <property type="entry name" value="LISH"/>
    <property type="match status" value="1"/>
</dbReference>
<feature type="region of interest" description="Disordered" evidence="1">
    <location>
        <begin position="18"/>
        <end position="39"/>
    </location>
</feature>
<feature type="region of interest" description="Disordered" evidence="1">
    <location>
        <begin position="577"/>
        <end position="684"/>
    </location>
</feature>
<protein>
    <recommendedName>
        <fullName evidence="4">LisH domain-containing protein</fullName>
    </recommendedName>
</protein>
<feature type="compositionally biased region" description="Low complexity" evidence="1">
    <location>
        <begin position="723"/>
        <end position="747"/>
    </location>
</feature>
<dbReference type="InterPro" id="IPR006594">
    <property type="entry name" value="LisH"/>
</dbReference>
<dbReference type="EMBL" id="BLZA01000007">
    <property type="protein sequence ID" value="GHJ84391.1"/>
    <property type="molecule type" value="Genomic_DNA"/>
</dbReference>
<name>A0A8H3TNH1_9TREE</name>
<organism evidence="2 3">
    <name type="scientific">Naganishia liquefaciens</name>
    <dbReference type="NCBI Taxonomy" id="104408"/>
    <lineage>
        <taxon>Eukaryota</taxon>
        <taxon>Fungi</taxon>
        <taxon>Dikarya</taxon>
        <taxon>Basidiomycota</taxon>
        <taxon>Agaricomycotina</taxon>
        <taxon>Tremellomycetes</taxon>
        <taxon>Filobasidiales</taxon>
        <taxon>Filobasidiaceae</taxon>
        <taxon>Naganishia</taxon>
    </lineage>
</organism>
<feature type="region of interest" description="Disordered" evidence="1">
    <location>
        <begin position="723"/>
        <end position="992"/>
    </location>
</feature>
<evidence type="ECO:0008006" key="4">
    <source>
        <dbReference type="Google" id="ProtNLM"/>
    </source>
</evidence>